<accession>A0ABQ7U0Y6</accession>
<feature type="region of interest" description="Disordered" evidence="1">
    <location>
        <begin position="211"/>
        <end position="256"/>
    </location>
</feature>
<organism evidence="3 4">
    <name type="scientific">Solanum tuberosum</name>
    <name type="common">Potato</name>
    <dbReference type="NCBI Taxonomy" id="4113"/>
    <lineage>
        <taxon>Eukaryota</taxon>
        <taxon>Viridiplantae</taxon>
        <taxon>Streptophyta</taxon>
        <taxon>Embryophyta</taxon>
        <taxon>Tracheophyta</taxon>
        <taxon>Spermatophyta</taxon>
        <taxon>Magnoliopsida</taxon>
        <taxon>eudicotyledons</taxon>
        <taxon>Gunneridae</taxon>
        <taxon>Pentapetalae</taxon>
        <taxon>asterids</taxon>
        <taxon>lamiids</taxon>
        <taxon>Solanales</taxon>
        <taxon>Solanaceae</taxon>
        <taxon>Solanoideae</taxon>
        <taxon>Solaneae</taxon>
        <taxon>Solanum</taxon>
    </lineage>
</organism>
<dbReference type="Pfam" id="PF22936">
    <property type="entry name" value="Pol_BBD"/>
    <property type="match status" value="1"/>
</dbReference>
<feature type="compositionally biased region" description="Basic and acidic residues" evidence="1">
    <location>
        <begin position="243"/>
        <end position="256"/>
    </location>
</feature>
<evidence type="ECO:0000256" key="1">
    <source>
        <dbReference type="SAM" id="MobiDB-lite"/>
    </source>
</evidence>
<dbReference type="Proteomes" id="UP000826656">
    <property type="component" value="Unassembled WGS sequence"/>
</dbReference>
<evidence type="ECO:0000259" key="2">
    <source>
        <dbReference type="Pfam" id="PF22936"/>
    </source>
</evidence>
<reference evidence="3 4" key="1">
    <citation type="journal article" date="2021" name="bioRxiv">
        <title>Chromosome-scale and haplotype-resolved genome assembly of a tetraploid potato cultivar.</title>
        <authorList>
            <person name="Sun H."/>
            <person name="Jiao W.-B."/>
            <person name="Krause K."/>
            <person name="Campoy J.A."/>
            <person name="Goel M."/>
            <person name="Folz-Donahue K."/>
            <person name="Kukat C."/>
            <person name="Huettel B."/>
            <person name="Schneeberger K."/>
        </authorList>
    </citation>
    <scope>NUCLEOTIDE SEQUENCE [LARGE SCALE GENOMIC DNA]</scope>
    <source>
        <strain evidence="3">SolTubOtavaFocal</strain>
        <tissue evidence="3">Leaves</tissue>
    </source>
</reference>
<feature type="domain" description="Retrovirus-related Pol polyprotein from transposon TNT 1-94-like beta-barrel" evidence="2">
    <location>
        <begin position="337"/>
        <end position="413"/>
    </location>
</feature>
<evidence type="ECO:0000313" key="3">
    <source>
        <dbReference type="EMBL" id="KAH0740428.1"/>
    </source>
</evidence>
<dbReference type="InterPro" id="IPR036875">
    <property type="entry name" value="Znf_CCHC_sf"/>
</dbReference>
<dbReference type="PANTHER" id="PTHR35317">
    <property type="entry name" value="OS04G0629600 PROTEIN"/>
    <property type="match status" value="1"/>
</dbReference>
<protein>
    <recommendedName>
        <fullName evidence="2">Retrovirus-related Pol polyprotein from transposon TNT 1-94-like beta-barrel domain-containing protein</fullName>
    </recommendedName>
</protein>
<dbReference type="EMBL" id="JAIVGD010000026">
    <property type="protein sequence ID" value="KAH0740428.1"/>
    <property type="molecule type" value="Genomic_DNA"/>
</dbReference>
<dbReference type="InterPro" id="IPR054722">
    <property type="entry name" value="PolX-like_BBD"/>
</dbReference>
<feature type="compositionally biased region" description="Polar residues" evidence="1">
    <location>
        <begin position="218"/>
        <end position="231"/>
    </location>
</feature>
<gene>
    <name evidence="3" type="ORF">KY290_033471</name>
</gene>
<dbReference type="PANTHER" id="PTHR35317:SF35">
    <property type="entry name" value="DUF4219 DOMAIN-CONTAINING PROTEIN"/>
    <property type="match status" value="1"/>
</dbReference>
<proteinExistence type="predicted"/>
<comment type="caution">
    <text evidence="3">The sequence shown here is derived from an EMBL/GenBank/DDBJ whole genome shotgun (WGS) entry which is preliminary data.</text>
</comment>
<dbReference type="SUPFAM" id="SSF57756">
    <property type="entry name" value="Retrovirus zinc finger-like domains"/>
    <property type="match status" value="1"/>
</dbReference>
<sequence length="439" mass="50639">MASKTNEGADSSVVLTPFFDGTDFDYWKIEIRTRLKAEVFVDYCCNGFEEPEKDGKLTATEMKNLEAKYRQDAKALSKIQMGVSRAYFAKIATCEITKQAWESLKTEVYGDENVRTINLQTLRREFQNLKMKESEKIDEYCTRVMNIVNEMRNHGDTISDQQFVEKILISVTEKYEYIVVITEETKDLSKLSIKELVESFRAHEKRRCFHEDQPKETAFQSRTNENPQKFSKNQQKKNYNPKKKQDHDGSSKKIEEKSEKSSSHFCKVCKKTNHTAEKYLHKGKPQCNFCKKFGHIEKDCWHKKREQAIFCEKREEEREENLFFASKSDTSTKNNEWCVDSGCSNHMTGDEKAFLSINNSITTKVRMGNGALVDAKGKCTISVNIKGSGKQIHDVLYVPDLEENLLSVGQLMEMAILLCLEIIVAGFMIKLSQIKSLLK</sequence>
<keyword evidence="4" id="KW-1185">Reference proteome</keyword>
<name>A0ABQ7U0Y6_SOLTU</name>
<evidence type="ECO:0000313" key="4">
    <source>
        <dbReference type="Proteomes" id="UP000826656"/>
    </source>
</evidence>
<dbReference type="Pfam" id="PF14223">
    <property type="entry name" value="Retrotran_gag_2"/>
    <property type="match status" value="1"/>
</dbReference>